<keyword evidence="9" id="KW-0460">Magnesium</keyword>
<dbReference type="SUPFAM" id="SSF81891">
    <property type="entry name" value="Poly A polymerase C-terminal region-like"/>
    <property type="match status" value="1"/>
</dbReference>
<dbReference type="EMBL" id="JBHSDY010000003">
    <property type="protein sequence ID" value="MFC4297457.1"/>
    <property type="molecule type" value="Genomic_DNA"/>
</dbReference>
<dbReference type="InterPro" id="IPR050124">
    <property type="entry name" value="tRNA_CCA-adding_enzyme"/>
</dbReference>
<keyword evidence="6" id="KW-0547">Nucleotide-binding</keyword>
<dbReference type="InterPro" id="IPR012006">
    <property type="entry name" value="CCA_bact"/>
</dbReference>
<evidence type="ECO:0000259" key="13">
    <source>
        <dbReference type="Pfam" id="PF12627"/>
    </source>
</evidence>
<accession>A0ABV8RXA0</accession>
<dbReference type="InterPro" id="IPR032828">
    <property type="entry name" value="PolyA_RNA-bd"/>
</dbReference>
<evidence type="ECO:0000256" key="10">
    <source>
        <dbReference type="ARBA" id="ARBA00022884"/>
    </source>
</evidence>
<comment type="similarity">
    <text evidence="11">Belongs to the tRNA nucleotidyltransferase/poly(A) polymerase family.</text>
</comment>
<protein>
    <submittedName>
        <fullName evidence="14">tRNA CCA-pyrophosphorylase</fullName>
    </submittedName>
</protein>
<keyword evidence="5" id="KW-0479">Metal-binding</keyword>
<organism evidence="14 15">
    <name type="scientific">Castellaniella hirudinis</name>
    <dbReference type="NCBI Taxonomy" id="1144617"/>
    <lineage>
        <taxon>Bacteria</taxon>
        <taxon>Pseudomonadati</taxon>
        <taxon>Pseudomonadota</taxon>
        <taxon>Betaproteobacteria</taxon>
        <taxon>Burkholderiales</taxon>
        <taxon>Alcaligenaceae</taxon>
        <taxon>Castellaniella</taxon>
    </lineage>
</organism>
<feature type="domain" description="Poly A polymerase head" evidence="12">
    <location>
        <begin position="13"/>
        <end position="132"/>
    </location>
</feature>
<keyword evidence="2 11" id="KW-0808">Transferase</keyword>
<dbReference type="InterPro" id="IPR043519">
    <property type="entry name" value="NT_sf"/>
</dbReference>
<feature type="domain" description="tRNA nucleotidyltransferase/poly(A) polymerase RNA and SrmB- binding" evidence="13">
    <location>
        <begin position="157"/>
        <end position="218"/>
    </location>
</feature>
<evidence type="ECO:0000256" key="11">
    <source>
        <dbReference type="RuleBase" id="RU003953"/>
    </source>
</evidence>
<dbReference type="Pfam" id="PF12627">
    <property type="entry name" value="PolyA_pol_RNAbd"/>
    <property type="match status" value="1"/>
</dbReference>
<comment type="cofactor">
    <cofactor evidence="1">
        <name>Mg(2+)</name>
        <dbReference type="ChEBI" id="CHEBI:18420"/>
    </cofactor>
</comment>
<keyword evidence="10 11" id="KW-0694">RNA-binding</keyword>
<proteinExistence type="inferred from homology"/>
<evidence type="ECO:0000256" key="6">
    <source>
        <dbReference type="ARBA" id="ARBA00022741"/>
    </source>
</evidence>
<comment type="caution">
    <text evidence="14">The sequence shown here is derived from an EMBL/GenBank/DDBJ whole genome shotgun (WGS) entry which is preliminary data.</text>
</comment>
<reference evidence="15" key="1">
    <citation type="journal article" date="2019" name="Int. J. Syst. Evol. Microbiol.">
        <title>The Global Catalogue of Microorganisms (GCM) 10K type strain sequencing project: providing services to taxonomists for standard genome sequencing and annotation.</title>
        <authorList>
            <consortium name="The Broad Institute Genomics Platform"/>
            <consortium name="The Broad Institute Genome Sequencing Center for Infectious Disease"/>
            <person name="Wu L."/>
            <person name="Ma J."/>
        </authorList>
    </citation>
    <scope>NUCLEOTIDE SEQUENCE [LARGE SCALE GENOMIC DNA]</scope>
    <source>
        <strain evidence="15">CGMCC 1.19029</strain>
    </source>
</reference>
<gene>
    <name evidence="14" type="ORF">ACFO0J_05315</name>
</gene>
<evidence type="ECO:0000256" key="1">
    <source>
        <dbReference type="ARBA" id="ARBA00001946"/>
    </source>
</evidence>
<keyword evidence="8" id="KW-0067">ATP-binding</keyword>
<dbReference type="PANTHER" id="PTHR47545:SF1">
    <property type="entry name" value="MULTIFUNCTIONAL CCA PROTEIN"/>
    <property type="match status" value="1"/>
</dbReference>
<dbReference type="InterPro" id="IPR002646">
    <property type="entry name" value="PolA_pol_head_dom"/>
</dbReference>
<evidence type="ECO:0000256" key="7">
    <source>
        <dbReference type="ARBA" id="ARBA00022800"/>
    </source>
</evidence>
<evidence type="ECO:0000313" key="14">
    <source>
        <dbReference type="EMBL" id="MFC4297457.1"/>
    </source>
</evidence>
<evidence type="ECO:0000256" key="9">
    <source>
        <dbReference type="ARBA" id="ARBA00022842"/>
    </source>
</evidence>
<dbReference type="PANTHER" id="PTHR47545">
    <property type="entry name" value="MULTIFUNCTIONAL CCA PROTEIN"/>
    <property type="match status" value="1"/>
</dbReference>
<evidence type="ECO:0000256" key="8">
    <source>
        <dbReference type="ARBA" id="ARBA00022840"/>
    </source>
</evidence>
<keyword evidence="3" id="KW-0819">tRNA processing</keyword>
<name>A0ABV8RXA0_9BURK</name>
<dbReference type="PIRSF" id="PIRSF000813">
    <property type="entry name" value="CCA_bact"/>
    <property type="match status" value="1"/>
</dbReference>
<keyword evidence="4" id="KW-0548">Nucleotidyltransferase</keyword>
<evidence type="ECO:0000256" key="2">
    <source>
        <dbReference type="ARBA" id="ARBA00022679"/>
    </source>
</evidence>
<keyword evidence="7" id="KW-0692">RNA repair</keyword>
<sequence>MTAHDPAVEGLEVYIVGGAVRDALLNLPAGDRDWVVVGAGPEIMAARGFTPVGGDFPVFLHPRTHEEYALARTERKSGRGYRGFVFHAGPDVSLADDLRRRDLTVNAIARAPDGTLIDPLGGVADVQARVLRHVGPAFVEDPVRLLRLARFAARFHDFSIAPETLDLCRALVRDGEVDALVPERVWQEFAKGLMTAHPGRMLDVLAECGALDRVAPGLAWHAAVADGLAQGAARGLDLAQRYALLCRASAPELQERLRAPSACRDLARLLPGVLEHLAGMAGVAAASGVPGASPPGAAPGDPAAWLALLESCDALRRPERFEALLAAADCVRGDVGPAAWMRRLDAVRAVDAGAIARAAGGDAARIRDDLRAARLRVLTA</sequence>
<dbReference type="Gene3D" id="1.10.3090.10">
    <property type="entry name" value="cca-adding enzyme, domain 2"/>
    <property type="match status" value="1"/>
</dbReference>
<evidence type="ECO:0000256" key="3">
    <source>
        <dbReference type="ARBA" id="ARBA00022694"/>
    </source>
</evidence>
<dbReference type="Proteomes" id="UP001595756">
    <property type="component" value="Unassembled WGS sequence"/>
</dbReference>
<dbReference type="Pfam" id="PF01743">
    <property type="entry name" value="PolyA_pol"/>
    <property type="match status" value="1"/>
</dbReference>
<dbReference type="RefSeq" id="WP_376812023.1">
    <property type="nucleotide sequence ID" value="NZ_JBHSDY010000003.1"/>
</dbReference>
<dbReference type="CDD" id="cd05398">
    <property type="entry name" value="NT_ClassII-CCAase"/>
    <property type="match status" value="1"/>
</dbReference>
<dbReference type="Gene3D" id="3.30.460.10">
    <property type="entry name" value="Beta Polymerase, domain 2"/>
    <property type="match status" value="1"/>
</dbReference>
<dbReference type="SUPFAM" id="SSF81301">
    <property type="entry name" value="Nucleotidyltransferase"/>
    <property type="match status" value="1"/>
</dbReference>
<evidence type="ECO:0000313" key="15">
    <source>
        <dbReference type="Proteomes" id="UP001595756"/>
    </source>
</evidence>
<evidence type="ECO:0000256" key="5">
    <source>
        <dbReference type="ARBA" id="ARBA00022723"/>
    </source>
</evidence>
<evidence type="ECO:0000259" key="12">
    <source>
        <dbReference type="Pfam" id="PF01743"/>
    </source>
</evidence>
<keyword evidence="15" id="KW-1185">Reference proteome</keyword>
<evidence type="ECO:0000256" key="4">
    <source>
        <dbReference type="ARBA" id="ARBA00022695"/>
    </source>
</evidence>